<keyword evidence="3 6" id="KW-0597">Phosphoprotein</keyword>
<keyword evidence="13" id="KW-1185">Reference proteome</keyword>
<dbReference type="Proteomes" id="UP001589654">
    <property type="component" value="Unassembled WGS sequence"/>
</dbReference>
<keyword evidence="7" id="KW-0175">Coiled coil</keyword>
<dbReference type="PROSITE" id="PS51257">
    <property type="entry name" value="PROKAR_LIPOPROTEIN"/>
    <property type="match status" value="1"/>
</dbReference>
<proteinExistence type="predicted"/>
<dbReference type="PANTHER" id="PTHR43547:SF2">
    <property type="entry name" value="HYBRID SIGNAL TRANSDUCTION HISTIDINE KINASE C"/>
    <property type="match status" value="1"/>
</dbReference>
<dbReference type="InterPro" id="IPR003594">
    <property type="entry name" value="HATPase_dom"/>
</dbReference>
<keyword evidence="5" id="KW-0804">Transcription</keyword>
<feature type="transmembrane region" description="Helical" evidence="8">
    <location>
        <begin position="342"/>
        <end position="365"/>
    </location>
</feature>
<dbReference type="InterPro" id="IPR009057">
    <property type="entry name" value="Homeodomain-like_sf"/>
</dbReference>
<dbReference type="RefSeq" id="WP_290247584.1">
    <property type="nucleotide sequence ID" value="NZ_JAUFQT010000001.1"/>
</dbReference>
<feature type="coiled-coil region" evidence="7">
    <location>
        <begin position="308"/>
        <end position="335"/>
    </location>
</feature>
<dbReference type="InterPro" id="IPR005467">
    <property type="entry name" value="His_kinase_dom"/>
</dbReference>
<comment type="catalytic activity">
    <reaction evidence="1">
        <text>ATP + protein L-histidine = ADP + protein N-phospho-L-histidine.</text>
        <dbReference type="EC" id="2.7.13.3"/>
    </reaction>
</comment>
<keyword evidence="8" id="KW-1133">Transmembrane helix</keyword>
<dbReference type="SUPFAM" id="SSF52172">
    <property type="entry name" value="CheY-like"/>
    <property type="match status" value="1"/>
</dbReference>
<dbReference type="Gene3D" id="3.40.50.2300">
    <property type="match status" value="3"/>
</dbReference>
<protein>
    <recommendedName>
        <fullName evidence="2">histidine kinase</fullName>
        <ecNumber evidence="2">2.7.13.3</ecNumber>
    </recommendedName>
</protein>
<dbReference type="PANTHER" id="PTHR43547">
    <property type="entry name" value="TWO-COMPONENT HISTIDINE KINASE"/>
    <property type="match status" value="1"/>
</dbReference>
<dbReference type="CDD" id="cd00075">
    <property type="entry name" value="HATPase"/>
    <property type="match status" value="1"/>
</dbReference>
<feature type="domain" description="Histidine kinase" evidence="10">
    <location>
        <begin position="408"/>
        <end position="624"/>
    </location>
</feature>
<evidence type="ECO:0000259" key="11">
    <source>
        <dbReference type="PROSITE" id="PS50110"/>
    </source>
</evidence>
<dbReference type="Gene3D" id="3.30.565.10">
    <property type="entry name" value="Histidine kinase-like ATPase, C-terminal domain"/>
    <property type="match status" value="1"/>
</dbReference>
<evidence type="ECO:0000256" key="4">
    <source>
        <dbReference type="ARBA" id="ARBA00023015"/>
    </source>
</evidence>
<dbReference type="SUPFAM" id="SSF55874">
    <property type="entry name" value="ATPase domain of HSP90 chaperone/DNA topoisomerase II/histidine kinase"/>
    <property type="match status" value="1"/>
</dbReference>
<dbReference type="InterPro" id="IPR003661">
    <property type="entry name" value="HisK_dim/P_dom"/>
</dbReference>
<evidence type="ECO:0000256" key="3">
    <source>
        <dbReference type="ARBA" id="ARBA00022553"/>
    </source>
</evidence>
<evidence type="ECO:0000256" key="7">
    <source>
        <dbReference type="SAM" id="Coils"/>
    </source>
</evidence>
<comment type="caution">
    <text evidence="12">The sequence shown here is derived from an EMBL/GenBank/DDBJ whole genome shotgun (WGS) entry which is preliminary data.</text>
</comment>
<dbReference type="InterPro" id="IPR001789">
    <property type="entry name" value="Sig_transdc_resp-reg_receiver"/>
</dbReference>
<dbReference type="InterPro" id="IPR025997">
    <property type="entry name" value="SBP_2_dom"/>
</dbReference>
<evidence type="ECO:0000256" key="6">
    <source>
        <dbReference type="PROSITE-ProRule" id="PRU00169"/>
    </source>
</evidence>
<dbReference type="Gene3D" id="1.10.10.60">
    <property type="entry name" value="Homeodomain-like"/>
    <property type="match status" value="2"/>
</dbReference>
<feature type="modified residue" description="4-aspartylphosphate" evidence="6">
    <location>
        <position position="715"/>
    </location>
</feature>
<organism evidence="12 13">
    <name type="scientific">Echinicola jeungdonensis</name>
    <dbReference type="NCBI Taxonomy" id="709343"/>
    <lineage>
        <taxon>Bacteria</taxon>
        <taxon>Pseudomonadati</taxon>
        <taxon>Bacteroidota</taxon>
        <taxon>Cytophagia</taxon>
        <taxon>Cytophagales</taxon>
        <taxon>Cyclobacteriaceae</taxon>
        <taxon>Echinicola</taxon>
    </lineage>
</organism>
<dbReference type="Gene3D" id="1.10.287.130">
    <property type="match status" value="1"/>
</dbReference>
<dbReference type="InterPro" id="IPR004358">
    <property type="entry name" value="Sig_transdc_His_kin-like_C"/>
</dbReference>
<dbReference type="PRINTS" id="PR00344">
    <property type="entry name" value="BCTRLSENSOR"/>
</dbReference>
<evidence type="ECO:0000256" key="2">
    <source>
        <dbReference type="ARBA" id="ARBA00012438"/>
    </source>
</evidence>
<keyword evidence="8" id="KW-0812">Transmembrane</keyword>
<dbReference type="CDD" id="cd17574">
    <property type="entry name" value="REC_OmpR"/>
    <property type="match status" value="1"/>
</dbReference>
<keyword evidence="8" id="KW-0472">Membrane</keyword>
<feature type="domain" description="HTH araC/xylS-type" evidence="9">
    <location>
        <begin position="814"/>
        <end position="913"/>
    </location>
</feature>
<dbReference type="InterPro" id="IPR036890">
    <property type="entry name" value="HATPase_C_sf"/>
</dbReference>
<dbReference type="Pfam" id="PF02518">
    <property type="entry name" value="HATPase_c"/>
    <property type="match status" value="1"/>
</dbReference>
<dbReference type="InterPro" id="IPR028082">
    <property type="entry name" value="Peripla_BP_I"/>
</dbReference>
<dbReference type="PROSITE" id="PS01124">
    <property type="entry name" value="HTH_ARAC_FAMILY_2"/>
    <property type="match status" value="1"/>
</dbReference>
<dbReference type="InterPro" id="IPR018060">
    <property type="entry name" value="HTH_AraC"/>
</dbReference>
<evidence type="ECO:0000313" key="13">
    <source>
        <dbReference type="Proteomes" id="UP001589654"/>
    </source>
</evidence>
<evidence type="ECO:0000313" key="12">
    <source>
        <dbReference type="EMBL" id="MFB9212645.1"/>
    </source>
</evidence>
<feature type="domain" description="Response regulatory" evidence="11">
    <location>
        <begin position="667"/>
        <end position="782"/>
    </location>
</feature>
<dbReference type="SMART" id="SM00342">
    <property type="entry name" value="HTH_ARAC"/>
    <property type="match status" value="1"/>
</dbReference>
<sequence length="916" mass="104653">MKFTPWPFLLLLTFSWLVSSCQNESPEKELVIGFSQCTTYDDWRKAMDQEMRRELSFHENVHFKFRDASGNNDLQIQQIRELVKSGLDLLIVSPNEAEPITPVVEEVFESGIPVILLDRKTNSNLYTAFVGADNYQIGQMAAQYIVRYVNGKGHIIEIKGLSGSTPFIERHQGFKQTIQQFPDIQVSPVEGDWGVKRDGKAAFIQLLEKDQDYDMVFAHNDILAIAAQKVQAESYPSSNLKIMGVDGLPGPRGGIQYVSDGLLHATILYPTGGDKAIQLAMDILNNRSFQKENILKTTVIDSSNVDVMKNYTHEIRSMESDMDRMEQKIQEQLEIFTTQRNLLYTLSLLFVLMVLSLGFVLKLLVDRRKIDRRLKQRNEEILKQKDQILAISEEANRANQERITFFTNISHEFRTPLTLIQAPIEELLDKNGDTKAKKEVLMIKKNISRLLRLVNQLMDFRKIDHAKMPVKAAEQELIPFLEGIMSAFEPLAKKRKMTFKLLADKRNIQLWFDPGMLDKVLFNLLSNAFKYTEPKGTVLVHVQEDELQNEVLIKVEDNGSGMSPEEVEHIFDRFYQGRGASQKMGTGLGLALSKELVELHHGQIQVESSPGEKTCFAIRLKKGKTHFSEDEMVKEVIHKNLTEEVFYQEEPLLFEMDKGKTETSQNSILIIEDDPELRNYFQQKLAANYQVFKAESITTGLALAQENIPDLITCDLMLEDGDGMEIIRELKSDLRTSHIPIIVISAKSSIEDRLEGIRQGIDDYITKPFSFQLLLERIRMLLINREKLRAHFLHELPVDPEITDPSTLEKKFLKTFTSLIEENIVNPKFGANELSQALGLSRSQLYRKVKAILGYSVNDYINKVRIKKAKALLKEEDKTIAEIAGLIGFSSSTYFSTVFKNQLGVSPSEFRENHKN</sequence>
<dbReference type="SUPFAM" id="SSF46689">
    <property type="entry name" value="Homeodomain-like"/>
    <property type="match status" value="1"/>
</dbReference>
<evidence type="ECO:0000256" key="1">
    <source>
        <dbReference type="ARBA" id="ARBA00000085"/>
    </source>
</evidence>
<dbReference type="PROSITE" id="PS50110">
    <property type="entry name" value="RESPONSE_REGULATORY"/>
    <property type="match status" value="1"/>
</dbReference>
<keyword evidence="4" id="KW-0805">Transcription regulation</keyword>
<dbReference type="SUPFAM" id="SSF47384">
    <property type="entry name" value="Homodimeric domain of signal transducing histidine kinase"/>
    <property type="match status" value="1"/>
</dbReference>
<dbReference type="EMBL" id="JBHMEW010000063">
    <property type="protein sequence ID" value="MFB9212645.1"/>
    <property type="molecule type" value="Genomic_DNA"/>
</dbReference>
<dbReference type="SMART" id="SM00388">
    <property type="entry name" value="HisKA"/>
    <property type="match status" value="1"/>
</dbReference>
<evidence type="ECO:0000256" key="5">
    <source>
        <dbReference type="ARBA" id="ARBA00023163"/>
    </source>
</evidence>
<dbReference type="CDD" id="cd06308">
    <property type="entry name" value="PBP1_sensor_kinase-like"/>
    <property type="match status" value="1"/>
</dbReference>
<dbReference type="SMART" id="SM00387">
    <property type="entry name" value="HATPase_c"/>
    <property type="match status" value="1"/>
</dbReference>
<reference evidence="12 13" key="1">
    <citation type="submission" date="2024-09" db="EMBL/GenBank/DDBJ databases">
        <authorList>
            <person name="Sun Q."/>
            <person name="Mori K."/>
        </authorList>
    </citation>
    <scope>NUCLEOTIDE SEQUENCE [LARGE SCALE GENOMIC DNA]</scope>
    <source>
        <strain evidence="12 13">CECT 7682</strain>
    </source>
</reference>
<dbReference type="PROSITE" id="PS50109">
    <property type="entry name" value="HIS_KIN"/>
    <property type="match status" value="1"/>
</dbReference>
<dbReference type="Pfam" id="PF00512">
    <property type="entry name" value="HisKA"/>
    <property type="match status" value="1"/>
</dbReference>
<evidence type="ECO:0000259" key="9">
    <source>
        <dbReference type="PROSITE" id="PS01124"/>
    </source>
</evidence>
<evidence type="ECO:0000256" key="8">
    <source>
        <dbReference type="SAM" id="Phobius"/>
    </source>
</evidence>
<accession>A0ABV5J952</accession>
<dbReference type="Pfam" id="PF12833">
    <property type="entry name" value="HTH_18"/>
    <property type="match status" value="1"/>
</dbReference>
<dbReference type="CDD" id="cd00082">
    <property type="entry name" value="HisKA"/>
    <property type="match status" value="1"/>
</dbReference>
<dbReference type="EC" id="2.7.13.3" evidence="2"/>
<name>A0ABV5J952_9BACT</name>
<dbReference type="Pfam" id="PF13407">
    <property type="entry name" value="Peripla_BP_4"/>
    <property type="match status" value="1"/>
</dbReference>
<dbReference type="SUPFAM" id="SSF53822">
    <property type="entry name" value="Periplasmic binding protein-like I"/>
    <property type="match status" value="1"/>
</dbReference>
<dbReference type="Pfam" id="PF00072">
    <property type="entry name" value="Response_reg"/>
    <property type="match status" value="1"/>
</dbReference>
<dbReference type="InterPro" id="IPR036097">
    <property type="entry name" value="HisK_dim/P_sf"/>
</dbReference>
<gene>
    <name evidence="12" type="ORF">ACFFUR_12585</name>
</gene>
<dbReference type="InterPro" id="IPR011006">
    <property type="entry name" value="CheY-like_superfamily"/>
</dbReference>
<dbReference type="SMART" id="SM00448">
    <property type="entry name" value="REC"/>
    <property type="match status" value="1"/>
</dbReference>
<evidence type="ECO:0000259" key="10">
    <source>
        <dbReference type="PROSITE" id="PS50109"/>
    </source>
</evidence>